<comment type="caution">
    <text evidence="1">The sequence shown here is derived from an EMBL/GenBank/DDBJ whole genome shotgun (WGS) entry which is preliminary data.</text>
</comment>
<keyword evidence="2" id="KW-1185">Reference proteome</keyword>
<gene>
    <name evidence="1" type="ORF">IHE45_12G061300</name>
</gene>
<sequence>MVCFLKILWEIVLFTQTLGPSTPMKCLIWLFVCRLSHQHSPTAVSSVLSTPKRRFVVWLEAGHWSWGRWFLEMLLSIGMPGIVNSL</sequence>
<evidence type="ECO:0000313" key="2">
    <source>
        <dbReference type="Proteomes" id="UP000827976"/>
    </source>
</evidence>
<proteinExistence type="predicted"/>
<accession>A0ACB7V2K3</accession>
<protein>
    <submittedName>
        <fullName evidence="1">Uncharacterized protein</fullName>
    </submittedName>
</protein>
<name>A0ACB7V2K3_DIOAL</name>
<reference evidence="2" key="1">
    <citation type="journal article" date="2022" name="Nat. Commun.">
        <title>Chromosome evolution and the genetic basis of agronomically important traits in greater yam.</title>
        <authorList>
            <person name="Bredeson J.V."/>
            <person name="Lyons J.B."/>
            <person name="Oniyinde I.O."/>
            <person name="Okereke N.R."/>
            <person name="Kolade O."/>
            <person name="Nnabue I."/>
            <person name="Nwadili C.O."/>
            <person name="Hribova E."/>
            <person name="Parker M."/>
            <person name="Nwogha J."/>
            <person name="Shu S."/>
            <person name="Carlson J."/>
            <person name="Kariba R."/>
            <person name="Muthemba S."/>
            <person name="Knop K."/>
            <person name="Barton G.J."/>
            <person name="Sherwood A.V."/>
            <person name="Lopez-Montes A."/>
            <person name="Asiedu R."/>
            <person name="Jamnadass R."/>
            <person name="Muchugi A."/>
            <person name="Goodstein D."/>
            <person name="Egesi C.N."/>
            <person name="Featherston J."/>
            <person name="Asfaw A."/>
            <person name="Simpson G.G."/>
            <person name="Dolezel J."/>
            <person name="Hendre P.S."/>
            <person name="Van Deynze A."/>
            <person name="Kumar P.L."/>
            <person name="Obidiegwu J.E."/>
            <person name="Bhattacharjee R."/>
            <person name="Rokhsar D.S."/>
        </authorList>
    </citation>
    <scope>NUCLEOTIDE SEQUENCE [LARGE SCALE GENOMIC DNA]</scope>
    <source>
        <strain evidence="2">cv. TDa95/00328</strain>
    </source>
</reference>
<dbReference type="Proteomes" id="UP000827976">
    <property type="component" value="Chromosome 12"/>
</dbReference>
<evidence type="ECO:0000313" key="1">
    <source>
        <dbReference type="EMBL" id="KAH7667483.1"/>
    </source>
</evidence>
<dbReference type="EMBL" id="CM037022">
    <property type="protein sequence ID" value="KAH7667483.1"/>
    <property type="molecule type" value="Genomic_DNA"/>
</dbReference>
<organism evidence="1 2">
    <name type="scientific">Dioscorea alata</name>
    <name type="common">Purple yam</name>
    <dbReference type="NCBI Taxonomy" id="55571"/>
    <lineage>
        <taxon>Eukaryota</taxon>
        <taxon>Viridiplantae</taxon>
        <taxon>Streptophyta</taxon>
        <taxon>Embryophyta</taxon>
        <taxon>Tracheophyta</taxon>
        <taxon>Spermatophyta</taxon>
        <taxon>Magnoliopsida</taxon>
        <taxon>Liliopsida</taxon>
        <taxon>Dioscoreales</taxon>
        <taxon>Dioscoreaceae</taxon>
        <taxon>Dioscorea</taxon>
    </lineage>
</organism>